<feature type="region of interest" description="Disordered" evidence="2">
    <location>
        <begin position="36"/>
        <end position="63"/>
    </location>
</feature>
<dbReference type="STRING" id="1605367.AFM12_12565"/>
<evidence type="ECO:0000313" key="3">
    <source>
        <dbReference type="EMBL" id="KPM48030.1"/>
    </source>
</evidence>
<dbReference type="Gene3D" id="1.25.40.10">
    <property type="entry name" value="Tetratricopeptide repeat domain"/>
    <property type="match status" value="1"/>
</dbReference>
<keyword evidence="1" id="KW-0802">TPR repeat</keyword>
<gene>
    <name evidence="3" type="ORF">AFM12_12565</name>
</gene>
<feature type="repeat" description="TPR" evidence="1">
    <location>
        <begin position="189"/>
        <end position="222"/>
    </location>
</feature>
<evidence type="ECO:0000256" key="2">
    <source>
        <dbReference type="SAM" id="MobiDB-lite"/>
    </source>
</evidence>
<dbReference type="RefSeq" id="WP_055148717.1">
    <property type="nucleotide sequence ID" value="NZ_JXSZ01000009.1"/>
</dbReference>
<dbReference type="SMART" id="SM00028">
    <property type="entry name" value="TPR"/>
    <property type="match status" value="2"/>
</dbReference>
<name>A0A0P7C1X7_9BACT</name>
<dbReference type="InterPro" id="IPR011990">
    <property type="entry name" value="TPR-like_helical_dom_sf"/>
</dbReference>
<proteinExistence type="predicted"/>
<dbReference type="AlphaFoldDB" id="A0A0P7C1X7"/>
<dbReference type="EMBL" id="LGTQ01000009">
    <property type="protein sequence ID" value="KPM48030.1"/>
    <property type="molecule type" value="Genomic_DNA"/>
</dbReference>
<evidence type="ECO:0000256" key="1">
    <source>
        <dbReference type="PROSITE-ProRule" id="PRU00339"/>
    </source>
</evidence>
<dbReference type="InterPro" id="IPR019734">
    <property type="entry name" value="TPR_rpt"/>
</dbReference>
<organism evidence="3 4">
    <name type="scientific">Jiulongibacter sediminis</name>
    <dbReference type="NCBI Taxonomy" id="1605367"/>
    <lineage>
        <taxon>Bacteria</taxon>
        <taxon>Pseudomonadati</taxon>
        <taxon>Bacteroidota</taxon>
        <taxon>Cytophagia</taxon>
        <taxon>Cytophagales</taxon>
        <taxon>Leadbetterellaceae</taxon>
        <taxon>Jiulongibacter</taxon>
    </lineage>
</organism>
<protein>
    <submittedName>
        <fullName evidence="3">Uncharacterized protein</fullName>
    </submittedName>
</protein>
<dbReference type="PANTHER" id="PTHR12558:SF13">
    <property type="entry name" value="CELL DIVISION CYCLE PROTEIN 27 HOMOLOG"/>
    <property type="match status" value="1"/>
</dbReference>
<dbReference type="Proteomes" id="UP000050454">
    <property type="component" value="Unassembled WGS sequence"/>
</dbReference>
<reference evidence="3 4" key="1">
    <citation type="submission" date="2015-07" db="EMBL/GenBank/DDBJ databases">
        <title>The draft genome sequence of Leadbetterella sp. JN14-9.</title>
        <authorList>
            <person name="Liu Y."/>
            <person name="Du J."/>
            <person name="Shao Z."/>
        </authorList>
    </citation>
    <scope>NUCLEOTIDE SEQUENCE [LARGE SCALE GENOMIC DNA]</scope>
    <source>
        <strain evidence="3 4">JN14-9</strain>
    </source>
</reference>
<evidence type="ECO:0000313" key="4">
    <source>
        <dbReference type="Proteomes" id="UP000050454"/>
    </source>
</evidence>
<comment type="caution">
    <text evidence="3">The sequence shown here is derived from an EMBL/GenBank/DDBJ whole genome shotgun (WGS) entry which is preliminary data.</text>
</comment>
<dbReference type="PROSITE" id="PS50005">
    <property type="entry name" value="TPR"/>
    <property type="match status" value="1"/>
</dbReference>
<dbReference type="PANTHER" id="PTHR12558">
    <property type="entry name" value="CELL DIVISION CYCLE 16,23,27"/>
    <property type="match status" value="1"/>
</dbReference>
<dbReference type="Pfam" id="PF14559">
    <property type="entry name" value="TPR_19"/>
    <property type="match status" value="1"/>
</dbReference>
<keyword evidence="4" id="KW-1185">Reference proteome</keyword>
<accession>A0A0P7C1X7</accession>
<dbReference type="OrthoDB" id="1490552at2"/>
<sequence>MSGLKPEKHILFVVIAGVLAAVGLFSLPKYVVQNETGEQPAQSSSKTTTTEKEPHLQLSEQQDQALAEIKNSSKDPLDIYQDLAIFFAGANMYDSSAFYAEKRASEINNEQEWLMTGDYYYQAYSLSLNPVTQEEFAEKARSAYQKALEINPNQLHARTNTAMTYVTSASPMQAIMMLRQVLEINPRYVPAIMSMGALSMQSGQYDRAVSRFEQALAIDEGNLNAQLGLAYSLIETGEKDKAKSILEGLSEIGLDDVLQNEVDKTLESLK</sequence>
<dbReference type="SUPFAM" id="SSF48452">
    <property type="entry name" value="TPR-like"/>
    <property type="match status" value="2"/>
</dbReference>